<comment type="caution">
    <text evidence="1">The sequence shown here is derived from an EMBL/GenBank/DDBJ whole genome shotgun (WGS) entry which is preliminary data.</text>
</comment>
<accession>G9NU72</accession>
<proteinExistence type="predicted"/>
<evidence type="ECO:0000313" key="2">
    <source>
        <dbReference type="Proteomes" id="UP000005426"/>
    </source>
</evidence>
<dbReference type="EMBL" id="ABDG02000023">
    <property type="protein sequence ID" value="EHK45605.1"/>
    <property type="molecule type" value="Genomic_DNA"/>
</dbReference>
<dbReference type="AlphaFoldDB" id="G9NU72"/>
<name>G9NU72_HYPAI</name>
<organism evidence="1 2">
    <name type="scientific">Hypocrea atroviridis (strain ATCC 20476 / IMI 206040)</name>
    <name type="common">Trichoderma atroviride</name>
    <dbReference type="NCBI Taxonomy" id="452589"/>
    <lineage>
        <taxon>Eukaryota</taxon>
        <taxon>Fungi</taxon>
        <taxon>Dikarya</taxon>
        <taxon>Ascomycota</taxon>
        <taxon>Pezizomycotina</taxon>
        <taxon>Sordariomycetes</taxon>
        <taxon>Hypocreomycetidae</taxon>
        <taxon>Hypocreales</taxon>
        <taxon>Hypocreaceae</taxon>
        <taxon>Trichoderma</taxon>
    </lineage>
</organism>
<dbReference type="Proteomes" id="UP000005426">
    <property type="component" value="Unassembled WGS sequence"/>
</dbReference>
<sequence>MPRTMEEKEDVWWIGRNIRENYYLILRRGMRHDYMFRDVYGELKSEHKNEFNGLSFKQSIQGEKRCDAL</sequence>
<gene>
    <name evidence="1" type="ORF">TRIATDRAFT_299320</name>
</gene>
<reference evidence="1 2" key="1">
    <citation type="journal article" date="2011" name="Genome Biol.">
        <title>Comparative genome sequence analysis underscores mycoparasitism as the ancestral life style of Trichoderma.</title>
        <authorList>
            <person name="Kubicek C.P."/>
            <person name="Herrera-Estrella A."/>
            <person name="Seidl-Seiboth V."/>
            <person name="Martinez D.A."/>
            <person name="Druzhinina I.S."/>
            <person name="Thon M."/>
            <person name="Zeilinger S."/>
            <person name="Casas-Flores S."/>
            <person name="Horwitz B.A."/>
            <person name="Mukherjee P.K."/>
            <person name="Mukherjee M."/>
            <person name="Kredics L."/>
            <person name="Alcaraz L.D."/>
            <person name="Aerts A."/>
            <person name="Antal Z."/>
            <person name="Atanasova L."/>
            <person name="Cervantes-Badillo M.G."/>
            <person name="Challacombe J."/>
            <person name="Chertkov O."/>
            <person name="McCluskey K."/>
            <person name="Coulpier F."/>
            <person name="Deshpande N."/>
            <person name="von Doehren H."/>
            <person name="Ebbole D.J."/>
            <person name="Esquivel-Naranjo E.U."/>
            <person name="Fekete E."/>
            <person name="Flipphi M."/>
            <person name="Glaser F."/>
            <person name="Gomez-Rodriguez E.Y."/>
            <person name="Gruber S."/>
            <person name="Han C."/>
            <person name="Henrissat B."/>
            <person name="Hermosa R."/>
            <person name="Hernandez-Onate M."/>
            <person name="Karaffa L."/>
            <person name="Kosti I."/>
            <person name="Le Crom S."/>
            <person name="Lindquist E."/>
            <person name="Lucas S."/>
            <person name="Luebeck M."/>
            <person name="Luebeck P.S."/>
            <person name="Margeot A."/>
            <person name="Metz B."/>
            <person name="Misra M."/>
            <person name="Nevalainen H."/>
            <person name="Omann M."/>
            <person name="Packer N."/>
            <person name="Perrone G."/>
            <person name="Uresti-Rivera E.E."/>
            <person name="Salamov A."/>
            <person name="Schmoll M."/>
            <person name="Seiboth B."/>
            <person name="Shapiro H."/>
            <person name="Sukno S."/>
            <person name="Tamayo-Ramos J.A."/>
            <person name="Tisch D."/>
            <person name="Wiest A."/>
            <person name="Wilkinson H.H."/>
            <person name="Zhang M."/>
            <person name="Coutinho P.M."/>
            <person name="Kenerley C.M."/>
            <person name="Monte E."/>
            <person name="Baker S.E."/>
            <person name="Grigoriev I.V."/>
        </authorList>
    </citation>
    <scope>NUCLEOTIDE SEQUENCE [LARGE SCALE GENOMIC DNA]</scope>
    <source>
        <strain evidence="2">ATCC 20476 / IMI 206040</strain>
    </source>
</reference>
<protein>
    <submittedName>
        <fullName evidence="1">Uncharacterized protein</fullName>
    </submittedName>
</protein>
<keyword evidence="2" id="KW-1185">Reference proteome</keyword>
<dbReference type="HOGENOM" id="CLU_2776251_0_0_1"/>
<evidence type="ECO:0000313" key="1">
    <source>
        <dbReference type="EMBL" id="EHK45605.1"/>
    </source>
</evidence>